<name>A0A8X6F6J4_TRICU</name>
<proteinExistence type="predicted"/>
<comment type="caution">
    <text evidence="1">The sequence shown here is derived from an EMBL/GenBank/DDBJ whole genome shotgun (WGS) entry which is preliminary data.</text>
</comment>
<protein>
    <submittedName>
        <fullName evidence="1">Retrovirus-related Pol polyprotein from transposon 297</fullName>
    </submittedName>
</protein>
<reference evidence="1" key="1">
    <citation type="submission" date="2020-07" db="EMBL/GenBank/DDBJ databases">
        <title>Multicomponent nature underlies the extraordinary mechanical properties of spider dragline silk.</title>
        <authorList>
            <person name="Kono N."/>
            <person name="Nakamura H."/>
            <person name="Mori M."/>
            <person name="Yoshida Y."/>
            <person name="Ohtoshi R."/>
            <person name="Malay A.D."/>
            <person name="Moran D.A.P."/>
            <person name="Tomita M."/>
            <person name="Numata K."/>
            <person name="Arakawa K."/>
        </authorList>
    </citation>
    <scope>NUCLEOTIDE SEQUENCE</scope>
</reference>
<dbReference type="EMBL" id="BMAO01011033">
    <property type="protein sequence ID" value="GFQ70904.1"/>
    <property type="molecule type" value="Genomic_DNA"/>
</dbReference>
<dbReference type="OrthoDB" id="3863715at2759"/>
<evidence type="ECO:0000313" key="2">
    <source>
        <dbReference type="Proteomes" id="UP000887116"/>
    </source>
</evidence>
<evidence type="ECO:0000313" key="1">
    <source>
        <dbReference type="EMBL" id="GFQ70904.1"/>
    </source>
</evidence>
<sequence>MKELSNFGKIDEAALIQYVIKRINDKPDNKIILYGCKNLIEFKEKLKVYEVMKSDFVRSKSAFDETKPKYYFNDRYNSYDKMRTKYGEKFNFRKYVASKNKMEYDNNYEKTRDDIQIDEFECNVEICVVDNDIMSYDVIIGLNVLMQVETIINENGATIKNKPKCTEEFTTLSVLPINLPPHDFENNIAPDVPQIYQSKVKTVTPNFVPGKKVGLHEDDEKTVTISPVELQHPSDLPKLEDGLKRLAKPDPLTQYVIEEHGEYILAGTEELKNTDPLLFVPESIPKEIKRSIREKKSSRIKKKTKIIISSPDSNKR</sequence>
<dbReference type="Proteomes" id="UP000887116">
    <property type="component" value="Unassembled WGS sequence"/>
</dbReference>
<dbReference type="InterPro" id="IPR035647">
    <property type="entry name" value="EFG_III/V"/>
</dbReference>
<accession>A0A8X6F6J4</accession>
<dbReference type="AlphaFoldDB" id="A0A8X6F6J4"/>
<dbReference type="Gene3D" id="3.30.70.870">
    <property type="entry name" value="Elongation Factor G (Translational Gtpase), domain 3"/>
    <property type="match status" value="1"/>
</dbReference>
<keyword evidence="2" id="KW-1185">Reference proteome</keyword>
<dbReference type="SUPFAM" id="SSF54980">
    <property type="entry name" value="EF-G C-terminal domain-like"/>
    <property type="match status" value="1"/>
</dbReference>
<organism evidence="1 2">
    <name type="scientific">Trichonephila clavata</name>
    <name type="common">Joro spider</name>
    <name type="synonym">Nephila clavata</name>
    <dbReference type="NCBI Taxonomy" id="2740835"/>
    <lineage>
        <taxon>Eukaryota</taxon>
        <taxon>Metazoa</taxon>
        <taxon>Ecdysozoa</taxon>
        <taxon>Arthropoda</taxon>
        <taxon>Chelicerata</taxon>
        <taxon>Arachnida</taxon>
        <taxon>Araneae</taxon>
        <taxon>Araneomorphae</taxon>
        <taxon>Entelegynae</taxon>
        <taxon>Araneoidea</taxon>
        <taxon>Nephilidae</taxon>
        <taxon>Trichonephila</taxon>
    </lineage>
</organism>
<gene>
    <name evidence="1" type="primary">pol_3073</name>
    <name evidence="1" type="ORF">TNCT_355981</name>
</gene>